<dbReference type="PRINTS" id="PR00355">
    <property type="entry name" value="ADRENODOXIN"/>
</dbReference>
<dbReference type="PANTHER" id="PTHR23426">
    <property type="entry name" value="FERREDOXIN/ADRENODOXIN"/>
    <property type="match status" value="1"/>
</dbReference>
<dbReference type="PROSITE" id="PS51085">
    <property type="entry name" value="2FE2S_FER_2"/>
    <property type="match status" value="1"/>
</dbReference>
<evidence type="ECO:0000313" key="7">
    <source>
        <dbReference type="Proteomes" id="UP000492820"/>
    </source>
</evidence>
<name>A0A068X1N9_ECHGR</name>
<reference evidence="6" key="2">
    <citation type="submission" date="2014-06" db="EMBL/GenBank/DDBJ databases">
        <authorList>
            <person name="Aslett M."/>
        </authorList>
    </citation>
    <scope>NUCLEOTIDE SEQUENCE</scope>
</reference>
<keyword evidence="2" id="KW-0479">Metal-binding</keyword>
<evidence type="ECO:0000259" key="5">
    <source>
        <dbReference type="PROSITE" id="PS51085"/>
    </source>
</evidence>
<reference evidence="8" key="3">
    <citation type="submission" date="2020-10" db="UniProtKB">
        <authorList>
            <consortium name="WormBaseParasite"/>
        </authorList>
    </citation>
    <scope>IDENTIFICATION</scope>
</reference>
<dbReference type="CDD" id="cd00207">
    <property type="entry name" value="fer2"/>
    <property type="match status" value="1"/>
</dbReference>
<gene>
    <name evidence="6" type="ORF">EgrG_000040700</name>
</gene>
<evidence type="ECO:0000256" key="4">
    <source>
        <dbReference type="ARBA" id="ARBA00023014"/>
    </source>
</evidence>
<dbReference type="Pfam" id="PF00111">
    <property type="entry name" value="Fer2"/>
    <property type="match status" value="1"/>
</dbReference>
<evidence type="ECO:0000256" key="3">
    <source>
        <dbReference type="ARBA" id="ARBA00023004"/>
    </source>
</evidence>
<dbReference type="InterPro" id="IPR036010">
    <property type="entry name" value="2Fe-2S_ferredoxin-like_sf"/>
</dbReference>
<dbReference type="GO" id="GO:0140647">
    <property type="term" value="P:P450-containing electron transport chain"/>
    <property type="evidence" value="ECO:0007669"/>
    <property type="project" value="InterPro"/>
</dbReference>
<dbReference type="Proteomes" id="UP000492820">
    <property type="component" value="Unassembled WGS sequence"/>
</dbReference>
<dbReference type="InterPro" id="IPR012675">
    <property type="entry name" value="Beta-grasp_dom_sf"/>
</dbReference>
<dbReference type="EMBL" id="LK028595">
    <property type="protein sequence ID" value="CDS23888.1"/>
    <property type="molecule type" value="Genomic_DNA"/>
</dbReference>
<dbReference type="WBParaSite" id="EgrG_000040700">
    <property type="protein sequence ID" value="EgrG_000040700"/>
    <property type="gene ID" value="EgrG_000040700"/>
</dbReference>
<keyword evidence="4" id="KW-0411">Iron-sulfur</keyword>
<dbReference type="Gene3D" id="3.10.20.30">
    <property type="match status" value="1"/>
</dbReference>
<dbReference type="SUPFAM" id="SSF54292">
    <property type="entry name" value="2Fe-2S ferredoxin-like"/>
    <property type="match status" value="1"/>
</dbReference>
<dbReference type="AlphaFoldDB" id="A0A068X1N9"/>
<evidence type="ECO:0000256" key="1">
    <source>
        <dbReference type="ARBA" id="ARBA00022714"/>
    </source>
</evidence>
<keyword evidence="3" id="KW-0408">Iron</keyword>
<sequence length="145" mass="16052">MLFRPLQRVSRLFAAHFMRSNYFQKHAASQYSTDSSNVVQLTFEWLCNGVRKTVPANVGDTLLEVILDNELDIDGFGACGGELACSTCHLILSDDIYNKLPNPPSEEETDLLDLAPVITDTSRLGCQVIVSDEMDGAVIKIPEFL</sequence>
<dbReference type="InterPro" id="IPR001041">
    <property type="entry name" value="2Fe-2S_ferredoxin-type"/>
</dbReference>
<dbReference type="GO" id="GO:0051537">
    <property type="term" value="F:2 iron, 2 sulfur cluster binding"/>
    <property type="evidence" value="ECO:0007669"/>
    <property type="project" value="UniProtKB-KW"/>
</dbReference>
<evidence type="ECO:0000256" key="2">
    <source>
        <dbReference type="ARBA" id="ARBA00022723"/>
    </source>
</evidence>
<feature type="domain" description="2Fe-2S ferredoxin-type" evidence="5">
    <location>
        <begin position="37"/>
        <end position="145"/>
    </location>
</feature>
<proteinExistence type="predicted"/>
<organism evidence="6">
    <name type="scientific">Echinococcus granulosus</name>
    <name type="common">Hydatid tapeworm</name>
    <dbReference type="NCBI Taxonomy" id="6210"/>
    <lineage>
        <taxon>Eukaryota</taxon>
        <taxon>Metazoa</taxon>
        <taxon>Spiralia</taxon>
        <taxon>Lophotrochozoa</taxon>
        <taxon>Platyhelminthes</taxon>
        <taxon>Cestoda</taxon>
        <taxon>Eucestoda</taxon>
        <taxon>Cyclophyllidea</taxon>
        <taxon>Taeniidae</taxon>
        <taxon>Echinococcus</taxon>
        <taxon>Echinococcus granulosus group</taxon>
    </lineage>
</organism>
<evidence type="ECO:0000313" key="8">
    <source>
        <dbReference type="WBParaSite" id="EgrG_000040700"/>
    </source>
</evidence>
<dbReference type="GO" id="GO:0005739">
    <property type="term" value="C:mitochondrion"/>
    <property type="evidence" value="ECO:0007669"/>
    <property type="project" value="TreeGrafter"/>
</dbReference>
<dbReference type="OrthoDB" id="268593at2759"/>
<accession>A0A068X1N9</accession>
<reference evidence="6 7" key="1">
    <citation type="journal article" date="2013" name="Nature">
        <title>The genomes of four tapeworm species reveal adaptations to parasitism.</title>
        <authorList>
            <person name="Tsai I.J."/>
            <person name="Zarowiecki M."/>
            <person name="Holroyd N."/>
            <person name="Garciarrubio A."/>
            <person name="Sanchez-Flores A."/>
            <person name="Brooks K.L."/>
            <person name="Tracey A."/>
            <person name="Bobes R.J."/>
            <person name="Fragoso G."/>
            <person name="Sciutto E."/>
            <person name="Aslett M."/>
            <person name="Beasley H."/>
            <person name="Bennett H.M."/>
            <person name="Cai J."/>
            <person name="Camicia F."/>
            <person name="Clark R."/>
            <person name="Cucher M."/>
            <person name="De Silva N."/>
            <person name="Day T.A."/>
            <person name="Deplazes P."/>
            <person name="Estrada K."/>
            <person name="Fernandez C."/>
            <person name="Holland P.W."/>
            <person name="Hou J."/>
            <person name="Hu S."/>
            <person name="Huckvale T."/>
            <person name="Hung S.S."/>
            <person name="Kamenetzky L."/>
            <person name="Keane J.A."/>
            <person name="Kiss F."/>
            <person name="Koziol U."/>
            <person name="Lambert O."/>
            <person name="Liu K."/>
            <person name="Luo X."/>
            <person name="Luo Y."/>
            <person name="Macchiaroli N."/>
            <person name="Nichol S."/>
            <person name="Paps J."/>
            <person name="Parkinson J."/>
            <person name="Pouchkina-Stantcheva N."/>
            <person name="Riddiford N."/>
            <person name="Rosenzvit M."/>
            <person name="Salinas G."/>
            <person name="Wasmuth J.D."/>
            <person name="Zamanian M."/>
            <person name="Zheng Y."/>
            <person name="Cai X."/>
            <person name="Soberon X."/>
            <person name="Olson P.D."/>
            <person name="Laclette J.P."/>
            <person name="Brehm K."/>
            <person name="Berriman M."/>
            <person name="Garciarrubio A."/>
            <person name="Bobes R.J."/>
            <person name="Fragoso G."/>
            <person name="Sanchez-Flores A."/>
            <person name="Estrada K."/>
            <person name="Cevallos M.A."/>
            <person name="Morett E."/>
            <person name="Gonzalez V."/>
            <person name="Portillo T."/>
            <person name="Ochoa-Leyva A."/>
            <person name="Jose M.V."/>
            <person name="Sciutto E."/>
            <person name="Landa A."/>
            <person name="Jimenez L."/>
            <person name="Valdes V."/>
            <person name="Carrero J.C."/>
            <person name="Larralde C."/>
            <person name="Morales-Montor J."/>
            <person name="Limon-Lason J."/>
            <person name="Soberon X."/>
            <person name="Laclette J.P."/>
        </authorList>
    </citation>
    <scope>NUCLEOTIDE SEQUENCE [LARGE SCALE GENOMIC DNA]</scope>
</reference>
<evidence type="ECO:0000313" key="6">
    <source>
        <dbReference type="EMBL" id="CDS23888.1"/>
    </source>
</evidence>
<dbReference type="PANTHER" id="PTHR23426:SF67">
    <property type="entry name" value="2FE-2S FERREDOXIN-TYPE DOMAIN-CONTAINING PROTEIN"/>
    <property type="match status" value="1"/>
</dbReference>
<dbReference type="InterPro" id="IPR001055">
    <property type="entry name" value="Adrenodoxin-like"/>
</dbReference>
<dbReference type="GO" id="GO:0009055">
    <property type="term" value="F:electron transfer activity"/>
    <property type="evidence" value="ECO:0007669"/>
    <property type="project" value="TreeGrafter"/>
</dbReference>
<protein>
    <submittedName>
        <fullName evidence="6 8">Adrenodoxin mitochondrial</fullName>
    </submittedName>
</protein>
<dbReference type="GO" id="GO:0046872">
    <property type="term" value="F:metal ion binding"/>
    <property type="evidence" value="ECO:0007669"/>
    <property type="project" value="UniProtKB-KW"/>
</dbReference>
<keyword evidence="1" id="KW-0001">2Fe-2S</keyword>